<organism evidence="1 2">
    <name type="scientific">Daphnia magna</name>
    <dbReference type="NCBI Taxonomy" id="35525"/>
    <lineage>
        <taxon>Eukaryota</taxon>
        <taxon>Metazoa</taxon>
        <taxon>Ecdysozoa</taxon>
        <taxon>Arthropoda</taxon>
        <taxon>Crustacea</taxon>
        <taxon>Branchiopoda</taxon>
        <taxon>Diplostraca</taxon>
        <taxon>Cladocera</taxon>
        <taxon>Anomopoda</taxon>
        <taxon>Daphniidae</taxon>
        <taxon>Daphnia</taxon>
    </lineage>
</organism>
<dbReference type="Proteomes" id="UP000076858">
    <property type="component" value="Unassembled WGS sequence"/>
</dbReference>
<evidence type="ECO:0000313" key="1">
    <source>
        <dbReference type="EMBL" id="KZR95891.1"/>
    </source>
</evidence>
<proteinExistence type="predicted"/>
<accession>A0A164DKY6</accession>
<dbReference type="EMBL" id="LRGB01026851">
    <property type="protein sequence ID" value="KZR95891.1"/>
    <property type="molecule type" value="Genomic_DNA"/>
</dbReference>
<gene>
    <name evidence="1" type="ORF">APZ42_010074</name>
</gene>
<comment type="caution">
    <text evidence="1">The sequence shown here is derived from an EMBL/GenBank/DDBJ whole genome shotgun (WGS) entry which is preliminary data.</text>
</comment>
<protein>
    <submittedName>
        <fullName evidence="1">Uncharacterized protein</fullName>
    </submittedName>
</protein>
<reference evidence="1 2" key="1">
    <citation type="submission" date="2016-03" db="EMBL/GenBank/DDBJ databases">
        <title>EvidentialGene: Evidence-directed Construction of Genes on Genomes.</title>
        <authorList>
            <person name="Gilbert D.G."/>
            <person name="Choi J.-H."/>
            <person name="Mockaitis K."/>
            <person name="Colbourne J."/>
            <person name="Pfrender M."/>
        </authorList>
    </citation>
    <scope>NUCLEOTIDE SEQUENCE [LARGE SCALE GENOMIC DNA]</scope>
    <source>
        <strain evidence="1 2">Xinb3</strain>
        <tissue evidence="1">Complete organism</tissue>
    </source>
</reference>
<dbReference type="AlphaFoldDB" id="A0A164DKY6"/>
<keyword evidence="2" id="KW-1185">Reference proteome</keyword>
<evidence type="ECO:0000313" key="2">
    <source>
        <dbReference type="Proteomes" id="UP000076858"/>
    </source>
</evidence>
<sequence length="51" mass="5985">MKKNLSILCWSVTTRLHYGNPFRYPITTMFLHQLTHIASKTTKTYAIKQSN</sequence>
<name>A0A164DKY6_9CRUS</name>